<evidence type="ECO:0000313" key="2">
    <source>
        <dbReference type="Proteomes" id="UP000239757"/>
    </source>
</evidence>
<proteinExistence type="predicted"/>
<protein>
    <submittedName>
        <fullName evidence="1">Uncharacterized protein</fullName>
    </submittedName>
</protein>
<dbReference type="GO" id="GO:0005829">
    <property type="term" value="C:cytosol"/>
    <property type="evidence" value="ECO:0007669"/>
    <property type="project" value="TreeGrafter"/>
</dbReference>
<gene>
    <name evidence="1" type="ORF">GOBAR_AA16609</name>
</gene>
<sequence length="216" mass="24216">MSDKKKHFSMSRVALSVMVMPKLGFLVDKFLDKFKKLSGDDSNVMEMALGVLISLLKSVAFSRDCFVAAGVSFFVAFQVCLSDQELGMFIIEVASENYNPLPEDMETRMLKIIWNNLEDPLSQIVKQVHLIFDLFLDIQSSLCGAKGSEKINTFLQKIALDLLRLGSRCKGRYVPLALLTKRFAAKTMLDMSPDPLFEIVQAYLLKKISCSAAQLV</sequence>
<accession>A0A2P5XL49</accession>
<dbReference type="AlphaFoldDB" id="A0A2P5XL49"/>
<reference evidence="1 2" key="1">
    <citation type="submission" date="2015-01" db="EMBL/GenBank/DDBJ databases">
        <title>Genome of allotetraploid Gossypium barbadense reveals genomic plasticity and fiber elongation in cotton evolution.</title>
        <authorList>
            <person name="Chen X."/>
            <person name="Liu X."/>
            <person name="Zhao B."/>
            <person name="Zheng H."/>
            <person name="Hu Y."/>
            <person name="Lu G."/>
            <person name="Yang C."/>
            <person name="Chen J."/>
            <person name="Shan C."/>
            <person name="Zhang L."/>
            <person name="Zhou Y."/>
            <person name="Wang L."/>
            <person name="Guo W."/>
            <person name="Bai Y."/>
            <person name="Ruan J."/>
            <person name="Shangguan X."/>
            <person name="Mao Y."/>
            <person name="Jiang J."/>
            <person name="Zhu Y."/>
            <person name="Lei J."/>
            <person name="Kang H."/>
            <person name="Chen S."/>
            <person name="He X."/>
            <person name="Wang R."/>
            <person name="Wang Y."/>
            <person name="Chen J."/>
            <person name="Wang L."/>
            <person name="Yu S."/>
            <person name="Wang B."/>
            <person name="Wei J."/>
            <person name="Song S."/>
            <person name="Lu X."/>
            <person name="Gao Z."/>
            <person name="Gu W."/>
            <person name="Deng X."/>
            <person name="Ma D."/>
            <person name="Wang S."/>
            <person name="Liang W."/>
            <person name="Fang L."/>
            <person name="Cai C."/>
            <person name="Zhu X."/>
            <person name="Zhou B."/>
            <person name="Zhang Y."/>
            <person name="Chen Z."/>
            <person name="Xu S."/>
            <person name="Zhu R."/>
            <person name="Wang S."/>
            <person name="Zhang T."/>
            <person name="Zhao G."/>
        </authorList>
    </citation>
    <scope>NUCLEOTIDE SEQUENCE [LARGE SCALE GENOMIC DNA]</scope>
    <source>
        <strain evidence="2">cv. Xinhai21</strain>
        <tissue evidence="1">Leaf</tissue>
    </source>
</reference>
<evidence type="ECO:0000313" key="1">
    <source>
        <dbReference type="EMBL" id="PPS04057.1"/>
    </source>
</evidence>
<dbReference type="InterPro" id="IPR051954">
    <property type="entry name" value="tRNA_methyltransferase_THADA"/>
</dbReference>
<dbReference type="PANTHER" id="PTHR14387">
    <property type="entry name" value="THADA/DEATH RECEPTOR INTERACTING PROTEIN"/>
    <property type="match status" value="1"/>
</dbReference>
<dbReference type="Proteomes" id="UP000239757">
    <property type="component" value="Unassembled WGS sequence"/>
</dbReference>
<name>A0A2P5XL49_GOSBA</name>
<dbReference type="GO" id="GO:0030488">
    <property type="term" value="P:tRNA methylation"/>
    <property type="evidence" value="ECO:0007669"/>
    <property type="project" value="TreeGrafter"/>
</dbReference>
<dbReference type="EMBL" id="KZ664654">
    <property type="protein sequence ID" value="PPS04057.1"/>
    <property type="molecule type" value="Genomic_DNA"/>
</dbReference>
<dbReference type="PANTHER" id="PTHR14387:SF0">
    <property type="entry name" value="DUF2428 DOMAIN-CONTAINING PROTEIN"/>
    <property type="match status" value="1"/>
</dbReference>
<organism evidence="1 2">
    <name type="scientific">Gossypium barbadense</name>
    <name type="common">Sea Island cotton</name>
    <name type="synonym">Hibiscus barbadensis</name>
    <dbReference type="NCBI Taxonomy" id="3634"/>
    <lineage>
        <taxon>Eukaryota</taxon>
        <taxon>Viridiplantae</taxon>
        <taxon>Streptophyta</taxon>
        <taxon>Embryophyta</taxon>
        <taxon>Tracheophyta</taxon>
        <taxon>Spermatophyta</taxon>
        <taxon>Magnoliopsida</taxon>
        <taxon>eudicotyledons</taxon>
        <taxon>Gunneridae</taxon>
        <taxon>Pentapetalae</taxon>
        <taxon>rosids</taxon>
        <taxon>malvids</taxon>
        <taxon>Malvales</taxon>
        <taxon>Malvaceae</taxon>
        <taxon>Malvoideae</taxon>
        <taxon>Gossypium</taxon>
    </lineage>
</organism>